<protein>
    <submittedName>
        <fullName evidence="1">Uncharacterized protein</fullName>
    </submittedName>
</protein>
<name>A0ABP9SJ68_9ACTN</name>
<evidence type="ECO:0000313" key="2">
    <source>
        <dbReference type="Proteomes" id="UP001501570"/>
    </source>
</evidence>
<sequence>MTYPNPRAAELRPPDPLAPARECWAARKCWAARRAVPGCYARSTEDTAMGEVLPSTWLDESRASMAK</sequence>
<organism evidence="1 2">
    <name type="scientific">Rugosimonospora acidiphila</name>
    <dbReference type="NCBI Taxonomy" id="556531"/>
    <lineage>
        <taxon>Bacteria</taxon>
        <taxon>Bacillati</taxon>
        <taxon>Actinomycetota</taxon>
        <taxon>Actinomycetes</taxon>
        <taxon>Micromonosporales</taxon>
        <taxon>Micromonosporaceae</taxon>
        <taxon>Rugosimonospora</taxon>
    </lineage>
</organism>
<keyword evidence="2" id="KW-1185">Reference proteome</keyword>
<accession>A0ABP9SJ68</accession>
<comment type="caution">
    <text evidence="1">The sequence shown here is derived from an EMBL/GenBank/DDBJ whole genome shotgun (WGS) entry which is preliminary data.</text>
</comment>
<evidence type="ECO:0000313" key="1">
    <source>
        <dbReference type="EMBL" id="GAA5196178.1"/>
    </source>
</evidence>
<reference evidence="2" key="1">
    <citation type="journal article" date="2019" name="Int. J. Syst. Evol. Microbiol.">
        <title>The Global Catalogue of Microorganisms (GCM) 10K type strain sequencing project: providing services to taxonomists for standard genome sequencing and annotation.</title>
        <authorList>
            <consortium name="The Broad Institute Genomics Platform"/>
            <consortium name="The Broad Institute Genome Sequencing Center for Infectious Disease"/>
            <person name="Wu L."/>
            <person name="Ma J."/>
        </authorList>
    </citation>
    <scope>NUCLEOTIDE SEQUENCE [LARGE SCALE GENOMIC DNA]</scope>
    <source>
        <strain evidence="2">JCM 18304</strain>
    </source>
</reference>
<dbReference type="EMBL" id="BAABJQ010000025">
    <property type="protein sequence ID" value="GAA5196178.1"/>
    <property type="molecule type" value="Genomic_DNA"/>
</dbReference>
<gene>
    <name evidence="1" type="ORF">GCM10023322_64520</name>
</gene>
<proteinExistence type="predicted"/>
<dbReference type="Proteomes" id="UP001501570">
    <property type="component" value="Unassembled WGS sequence"/>
</dbReference>